<comment type="caution">
    <text evidence="2">The sequence shown here is derived from an EMBL/GenBank/DDBJ whole genome shotgun (WGS) entry which is preliminary data.</text>
</comment>
<dbReference type="AlphaFoldDB" id="A0A139HNC4"/>
<dbReference type="EMBL" id="LFZN01000025">
    <property type="protein sequence ID" value="KXT03984.1"/>
    <property type="molecule type" value="Genomic_DNA"/>
</dbReference>
<dbReference type="Gene3D" id="3.40.50.1110">
    <property type="entry name" value="SGNH hydrolase"/>
    <property type="match status" value="1"/>
</dbReference>
<dbReference type="CDD" id="cd01821">
    <property type="entry name" value="Rhamnogalacturan_acetylesterase_like"/>
    <property type="match status" value="1"/>
</dbReference>
<dbReference type="InterPro" id="IPR013830">
    <property type="entry name" value="SGNH_hydro"/>
</dbReference>
<evidence type="ECO:0000313" key="2">
    <source>
        <dbReference type="EMBL" id="KXT03984.1"/>
    </source>
</evidence>
<dbReference type="PANTHER" id="PTHR43695">
    <property type="entry name" value="PUTATIVE (AFU_ORTHOLOGUE AFUA_2G17250)-RELATED"/>
    <property type="match status" value="1"/>
</dbReference>
<name>A0A139HNC4_9PEZI</name>
<gene>
    <name evidence="2" type="ORF">AC578_9247</name>
</gene>
<dbReference type="GO" id="GO:0016787">
    <property type="term" value="F:hydrolase activity"/>
    <property type="evidence" value="ECO:0007669"/>
    <property type="project" value="InterPro"/>
</dbReference>
<reference evidence="2 3" key="1">
    <citation type="submission" date="2015-07" db="EMBL/GenBank/DDBJ databases">
        <title>Comparative genomics of the Sigatoka disease complex on banana suggests a link between parallel evolutionary changes in Pseudocercospora fijiensis and Pseudocercospora eumusae and increased virulence on the banana host.</title>
        <authorList>
            <person name="Chang T.-C."/>
            <person name="Salvucci A."/>
            <person name="Crous P.W."/>
            <person name="Stergiopoulos I."/>
        </authorList>
    </citation>
    <scope>NUCLEOTIDE SEQUENCE [LARGE SCALE GENOMIC DNA]</scope>
    <source>
        <strain evidence="2 3">CBS 114824</strain>
    </source>
</reference>
<dbReference type="STRING" id="321146.A0A139HNC4"/>
<dbReference type="InterPro" id="IPR037459">
    <property type="entry name" value="RhgT-like"/>
</dbReference>
<dbReference type="InterPro" id="IPR036514">
    <property type="entry name" value="SGNH_hydro_sf"/>
</dbReference>
<dbReference type="Pfam" id="PF13472">
    <property type="entry name" value="Lipase_GDSL_2"/>
    <property type="match status" value="1"/>
</dbReference>
<evidence type="ECO:0000313" key="3">
    <source>
        <dbReference type="Proteomes" id="UP000070133"/>
    </source>
</evidence>
<feature type="domain" description="SGNH hydrolase-type esterase" evidence="1">
    <location>
        <begin position="17"/>
        <end position="193"/>
    </location>
</feature>
<sequence>MHASPLGEKPPFFLLAGDSTTAVGGGWGDGFLQTTLKAPASGLNYGHSGATTVSFRAGGDWNKVLEQVGSHLEEFQVFVTIQFGHNDQKPASNISLQAYGTNLATFASEVVHAGGEPILVTPLTRRGFDEASHPPKVIENLANERLKTLQVAEENGVMWIDLNWASQEYVNAIGPQASWAYDLAEGDHTHLNAVSVLFRGFPMMVMLADLMGVSKYGSVVFGRLVSDLLLEKYGQIFEEWTLPNATLSEALKEGKPA</sequence>
<proteinExistence type="predicted"/>
<keyword evidence="3" id="KW-1185">Reference proteome</keyword>
<organism evidence="2 3">
    <name type="scientific">Pseudocercospora eumusae</name>
    <dbReference type="NCBI Taxonomy" id="321146"/>
    <lineage>
        <taxon>Eukaryota</taxon>
        <taxon>Fungi</taxon>
        <taxon>Dikarya</taxon>
        <taxon>Ascomycota</taxon>
        <taxon>Pezizomycotina</taxon>
        <taxon>Dothideomycetes</taxon>
        <taxon>Dothideomycetidae</taxon>
        <taxon>Mycosphaerellales</taxon>
        <taxon>Mycosphaerellaceae</taxon>
        <taxon>Pseudocercospora</taxon>
    </lineage>
</organism>
<dbReference type="PANTHER" id="PTHR43695:SF2">
    <property type="entry name" value="PUTATIVE (AFU_ORTHOLOGUE AFUA_2G17250)-RELATED"/>
    <property type="match status" value="1"/>
</dbReference>
<evidence type="ECO:0000259" key="1">
    <source>
        <dbReference type="Pfam" id="PF13472"/>
    </source>
</evidence>
<dbReference type="Proteomes" id="UP000070133">
    <property type="component" value="Unassembled WGS sequence"/>
</dbReference>
<protein>
    <recommendedName>
        <fullName evidence="1">SGNH hydrolase-type esterase domain-containing protein</fullName>
    </recommendedName>
</protein>
<dbReference type="OrthoDB" id="5041285at2759"/>
<accession>A0A139HNC4</accession>
<dbReference type="SUPFAM" id="SSF52266">
    <property type="entry name" value="SGNH hydrolase"/>
    <property type="match status" value="1"/>
</dbReference>